<dbReference type="Proteomes" id="UP000619293">
    <property type="component" value="Unassembled WGS sequence"/>
</dbReference>
<dbReference type="AlphaFoldDB" id="A0A8J3JXN4"/>
<reference evidence="3 4" key="1">
    <citation type="submission" date="2021-01" db="EMBL/GenBank/DDBJ databases">
        <title>Whole genome shotgun sequence of Catellatospora chokoriensis NBRC 107358.</title>
        <authorList>
            <person name="Komaki H."/>
            <person name="Tamura T."/>
        </authorList>
    </citation>
    <scope>NUCLEOTIDE SEQUENCE [LARGE SCALE GENOMIC DNA]</scope>
    <source>
        <strain evidence="3 4">NBRC 107358</strain>
    </source>
</reference>
<evidence type="ECO:0000259" key="2">
    <source>
        <dbReference type="Pfam" id="PF13699"/>
    </source>
</evidence>
<feature type="domain" description="eCIS core" evidence="2">
    <location>
        <begin position="25"/>
        <end position="100"/>
    </location>
</feature>
<sequence length="515" mass="54276">MAPAKSAKAASPDALVSSPADGISLPEPLRTRMQQRFGFDLSTVSIHARGADAAAAHALGAAAVTVGRHIVFAQGTYAPETATGQRLIAHELTHVVQNARFGAGPPRISAATDTAEREAERLSNSDAGTVREAPTAAVARQSAPATAPPPNRVQENIPPVFAVFANPVAATPAGAPAAFDAYKALAADDKEKALKWAHSTGRLKLVLAALGPVRAAEPKYADIVHGILRWIEETETRKTTGKTDAEMAKVQATFIKAQPSAPPGWGGTTQTRWAGLLPAARRDWADRGLKAIAAMVSYAHGAAPELGLTAGSFELNFDLMDTLSLGSLAAVGSAPGKNVTIGFEFVALVEVDPAYALSTVVHELAGHPMYDEASGASTYSANYAAKLYSAAAAQVPSVADPHGNETFGYWQSEIYSLLKEIPYWRAVLPAHAAKRLDLPGPATTAAATAYDPRSEIPGVLQSIRDNWEPSLVNGLVRGFYQRVANDPSMRRESVTEFENIVRQVFPAADAAVILK</sequence>
<proteinExistence type="predicted"/>
<feature type="region of interest" description="Disordered" evidence="1">
    <location>
        <begin position="102"/>
        <end position="153"/>
    </location>
</feature>
<protein>
    <recommendedName>
        <fullName evidence="2">eCIS core domain-containing protein</fullName>
    </recommendedName>
</protein>
<keyword evidence="4" id="KW-1185">Reference proteome</keyword>
<dbReference type="InterPro" id="IPR025295">
    <property type="entry name" value="eCIS_core_dom"/>
</dbReference>
<evidence type="ECO:0000256" key="1">
    <source>
        <dbReference type="SAM" id="MobiDB-lite"/>
    </source>
</evidence>
<feature type="compositionally biased region" description="Low complexity" evidence="1">
    <location>
        <begin position="1"/>
        <end position="12"/>
    </location>
</feature>
<feature type="compositionally biased region" description="Basic and acidic residues" evidence="1">
    <location>
        <begin position="114"/>
        <end position="123"/>
    </location>
</feature>
<evidence type="ECO:0000313" key="4">
    <source>
        <dbReference type="Proteomes" id="UP000619293"/>
    </source>
</evidence>
<organism evidence="3 4">
    <name type="scientific">Catellatospora chokoriensis</name>
    <dbReference type="NCBI Taxonomy" id="310353"/>
    <lineage>
        <taxon>Bacteria</taxon>
        <taxon>Bacillati</taxon>
        <taxon>Actinomycetota</taxon>
        <taxon>Actinomycetes</taxon>
        <taxon>Micromonosporales</taxon>
        <taxon>Micromonosporaceae</taxon>
        <taxon>Catellatospora</taxon>
    </lineage>
</organism>
<dbReference type="Pfam" id="PF13699">
    <property type="entry name" value="eCIS_core"/>
    <property type="match status" value="1"/>
</dbReference>
<comment type="caution">
    <text evidence="3">The sequence shown here is derived from an EMBL/GenBank/DDBJ whole genome shotgun (WGS) entry which is preliminary data.</text>
</comment>
<dbReference type="EMBL" id="BONG01000022">
    <property type="protein sequence ID" value="GIF90374.1"/>
    <property type="molecule type" value="Genomic_DNA"/>
</dbReference>
<accession>A0A8J3JXN4</accession>
<name>A0A8J3JXN4_9ACTN</name>
<feature type="region of interest" description="Disordered" evidence="1">
    <location>
        <begin position="1"/>
        <end position="26"/>
    </location>
</feature>
<evidence type="ECO:0000313" key="3">
    <source>
        <dbReference type="EMBL" id="GIF90374.1"/>
    </source>
</evidence>
<gene>
    <name evidence="3" type="ORF">Cch02nite_38180</name>
</gene>